<dbReference type="EMBL" id="JAGTJJ010000007">
    <property type="protein sequence ID" value="MDC3982182.1"/>
    <property type="molecule type" value="Genomic_DNA"/>
</dbReference>
<accession>A0A9X3X144</accession>
<name>A0A9X3X144_9BACT</name>
<gene>
    <name evidence="2" type="ORF">KEG57_16810</name>
</gene>
<dbReference type="Proteomes" id="UP001151081">
    <property type="component" value="Unassembled WGS sequence"/>
</dbReference>
<feature type="region of interest" description="Disordered" evidence="1">
    <location>
        <begin position="223"/>
        <end position="250"/>
    </location>
</feature>
<proteinExistence type="predicted"/>
<evidence type="ECO:0000313" key="2">
    <source>
        <dbReference type="EMBL" id="MDC3982182.1"/>
    </source>
</evidence>
<comment type="caution">
    <text evidence="2">The sequence shown here is derived from an EMBL/GenBank/DDBJ whole genome shotgun (WGS) entry which is preliminary data.</text>
</comment>
<sequence length="250" mass="26918">MLELPRLDVDRQLNVGNAIAAGLAAPRPTPLTPTTLARGQAVVAVTLDLRAFSGPTPGVVDRATDTVITAFDRARADDERALLDSVVPLGPAQREALSRLRLIRTRVFPNGTDFIRRRMDLEWRALCDVRNALNEPEVAAAVDAQGLRPAVDHLLAHIDLYGRVIGQEAGPAGKAEERLSAAWHEAFKLFAAQVMLDYDKNPVIQKELLGAYEVQLDEQRAAARHAARARQAKSGEAAGSPPDGASSAEA</sequence>
<evidence type="ECO:0000256" key="1">
    <source>
        <dbReference type="SAM" id="MobiDB-lite"/>
    </source>
</evidence>
<keyword evidence="3" id="KW-1185">Reference proteome</keyword>
<feature type="compositionally biased region" description="Low complexity" evidence="1">
    <location>
        <begin position="232"/>
        <end position="250"/>
    </location>
</feature>
<evidence type="ECO:0000313" key="3">
    <source>
        <dbReference type="Proteomes" id="UP001151081"/>
    </source>
</evidence>
<reference evidence="2 3" key="1">
    <citation type="submission" date="2021-04" db="EMBL/GenBank/DDBJ databases">
        <title>Genome analysis of Polyangium sp.</title>
        <authorList>
            <person name="Li Y."/>
            <person name="Wang J."/>
        </authorList>
    </citation>
    <scope>NUCLEOTIDE SEQUENCE [LARGE SCALE GENOMIC DNA]</scope>
    <source>
        <strain evidence="2 3">SDU14</strain>
    </source>
</reference>
<dbReference type="RefSeq" id="WP_272458613.1">
    <property type="nucleotide sequence ID" value="NZ_JAGTJJ010000007.1"/>
</dbReference>
<dbReference type="AlphaFoldDB" id="A0A9X3X144"/>
<protein>
    <submittedName>
        <fullName evidence="2">Uncharacterized protein</fullName>
    </submittedName>
</protein>
<organism evidence="2 3">
    <name type="scientific">Polyangium jinanense</name>
    <dbReference type="NCBI Taxonomy" id="2829994"/>
    <lineage>
        <taxon>Bacteria</taxon>
        <taxon>Pseudomonadati</taxon>
        <taxon>Myxococcota</taxon>
        <taxon>Polyangia</taxon>
        <taxon>Polyangiales</taxon>
        <taxon>Polyangiaceae</taxon>
        <taxon>Polyangium</taxon>
    </lineage>
</organism>